<evidence type="ECO:0000256" key="1">
    <source>
        <dbReference type="ARBA" id="ARBA00004141"/>
    </source>
</evidence>
<evidence type="ECO:0000313" key="10">
    <source>
        <dbReference type="Proteomes" id="UP001150904"/>
    </source>
</evidence>
<evidence type="ECO:0000259" key="8">
    <source>
        <dbReference type="Pfam" id="PF20684"/>
    </source>
</evidence>
<evidence type="ECO:0000256" key="7">
    <source>
        <dbReference type="SAM" id="Phobius"/>
    </source>
</evidence>
<gene>
    <name evidence="9" type="ORF">N7498_005202</name>
</gene>
<dbReference type="GO" id="GO:0016020">
    <property type="term" value="C:membrane"/>
    <property type="evidence" value="ECO:0007669"/>
    <property type="project" value="UniProtKB-SubCell"/>
</dbReference>
<dbReference type="Pfam" id="PF20684">
    <property type="entry name" value="Fung_rhodopsin"/>
    <property type="match status" value="1"/>
</dbReference>
<keyword evidence="3 7" id="KW-1133">Transmembrane helix</keyword>
<organism evidence="9 10">
    <name type="scientific">Penicillium cinerascens</name>
    <dbReference type="NCBI Taxonomy" id="70096"/>
    <lineage>
        <taxon>Eukaryota</taxon>
        <taxon>Fungi</taxon>
        <taxon>Dikarya</taxon>
        <taxon>Ascomycota</taxon>
        <taxon>Pezizomycotina</taxon>
        <taxon>Eurotiomycetes</taxon>
        <taxon>Eurotiomycetidae</taxon>
        <taxon>Eurotiales</taxon>
        <taxon>Aspergillaceae</taxon>
        <taxon>Penicillium</taxon>
    </lineage>
</organism>
<comment type="caution">
    <text evidence="9">The sequence shown here is derived from an EMBL/GenBank/DDBJ whole genome shotgun (WGS) entry which is preliminary data.</text>
</comment>
<dbReference type="AlphaFoldDB" id="A0A9W9MN00"/>
<reference evidence="9" key="2">
    <citation type="journal article" date="2023" name="IMA Fungus">
        <title>Comparative genomic study of the Penicillium genus elucidates a diverse pangenome and 15 lateral gene transfer events.</title>
        <authorList>
            <person name="Petersen C."/>
            <person name="Sorensen T."/>
            <person name="Nielsen M.R."/>
            <person name="Sondergaard T.E."/>
            <person name="Sorensen J.L."/>
            <person name="Fitzpatrick D.A."/>
            <person name="Frisvad J.C."/>
            <person name="Nielsen K.L."/>
        </authorList>
    </citation>
    <scope>NUCLEOTIDE SEQUENCE</scope>
    <source>
        <strain evidence="9">IBT 15544</strain>
    </source>
</reference>
<name>A0A9W9MN00_9EURO</name>
<dbReference type="InterPro" id="IPR049326">
    <property type="entry name" value="Rhodopsin_dom_fungi"/>
</dbReference>
<accession>A0A9W9MN00</accession>
<keyword evidence="10" id="KW-1185">Reference proteome</keyword>
<evidence type="ECO:0000313" key="9">
    <source>
        <dbReference type="EMBL" id="KAJ5204323.1"/>
    </source>
</evidence>
<evidence type="ECO:0000256" key="4">
    <source>
        <dbReference type="ARBA" id="ARBA00023136"/>
    </source>
</evidence>
<proteinExistence type="inferred from homology"/>
<keyword evidence="2 7" id="KW-0812">Transmembrane</keyword>
<feature type="transmembrane region" description="Helical" evidence="7">
    <location>
        <begin position="126"/>
        <end position="148"/>
    </location>
</feature>
<dbReference type="OrthoDB" id="5429740at2759"/>
<comment type="subcellular location">
    <subcellularLocation>
        <location evidence="1">Membrane</location>
        <topology evidence="1">Multi-pass membrane protein</topology>
    </subcellularLocation>
</comment>
<evidence type="ECO:0000256" key="6">
    <source>
        <dbReference type="SAM" id="MobiDB-lite"/>
    </source>
</evidence>
<dbReference type="EMBL" id="JAPQKR010000012">
    <property type="protein sequence ID" value="KAJ5204323.1"/>
    <property type="molecule type" value="Genomic_DNA"/>
</dbReference>
<feature type="transmembrane region" description="Helical" evidence="7">
    <location>
        <begin position="20"/>
        <end position="37"/>
    </location>
</feature>
<feature type="transmembrane region" description="Helical" evidence="7">
    <location>
        <begin position="177"/>
        <end position="199"/>
    </location>
</feature>
<reference evidence="9" key="1">
    <citation type="submission" date="2022-12" db="EMBL/GenBank/DDBJ databases">
        <authorList>
            <person name="Petersen C."/>
        </authorList>
    </citation>
    <scope>NUCLEOTIDE SEQUENCE</scope>
    <source>
        <strain evidence="9">IBT 15544</strain>
    </source>
</reference>
<feature type="region of interest" description="Disordered" evidence="6">
    <location>
        <begin position="297"/>
        <end position="317"/>
    </location>
</feature>
<feature type="transmembrane region" description="Helical" evidence="7">
    <location>
        <begin position="251"/>
        <end position="273"/>
    </location>
</feature>
<dbReference type="InterPro" id="IPR052337">
    <property type="entry name" value="SAT4-like"/>
</dbReference>
<evidence type="ECO:0000256" key="3">
    <source>
        <dbReference type="ARBA" id="ARBA00022989"/>
    </source>
</evidence>
<comment type="similarity">
    <text evidence="5">Belongs to the SAT4 family.</text>
</comment>
<sequence>MSLSTRDSTYDAGPSILRDVWGLTGVAIVIVILRIFAKARIGKFGADDLLMAFALCTAIVGSIMITLAVHYGFGQEVSTLRDIDVSKVILHDYLAQTFGLAGGAIGRVSFVVFIIGLLVQKSSQRIVLWVLISLQVAVNLLFIIIIFVQCPGHESAIWDDTGKKKCWDLHVQAYYGYFQGTFNAATDLGLATFSTYIFWNLNLKLRIKIGLVALLGLGIFAMVAAIIKTVQTRVLATSDNDPTTATVTYDRWLFIETYLVIITTSIPSIRSLFRSMKSRRLNNQKSYELSSRYVGSMHTTSRTRRRDSSIDGKGIMNASEGNLSNEVFARMESNIETPQSSHSRESVIIVDTKCSA</sequence>
<dbReference type="PANTHER" id="PTHR33048">
    <property type="entry name" value="PTH11-LIKE INTEGRAL MEMBRANE PROTEIN (AFU_ORTHOLOGUE AFUA_5G11245)"/>
    <property type="match status" value="1"/>
</dbReference>
<feature type="transmembrane region" description="Helical" evidence="7">
    <location>
        <begin position="49"/>
        <end position="73"/>
    </location>
</feature>
<protein>
    <recommendedName>
        <fullName evidence="8">Rhodopsin domain-containing protein</fullName>
    </recommendedName>
</protein>
<dbReference type="GeneID" id="83179565"/>
<keyword evidence="4 7" id="KW-0472">Membrane</keyword>
<feature type="domain" description="Rhodopsin" evidence="8">
    <location>
        <begin position="33"/>
        <end position="274"/>
    </location>
</feature>
<feature type="transmembrane region" description="Helical" evidence="7">
    <location>
        <begin position="93"/>
        <end position="119"/>
    </location>
</feature>
<evidence type="ECO:0000256" key="2">
    <source>
        <dbReference type="ARBA" id="ARBA00022692"/>
    </source>
</evidence>
<dbReference type="RefSeq" id="XP_058308802.1">
    <property type="nucleotide sequence ID" value="XM_058452264.1"/>
</dbReference>
<feature type="transmembrane region" description="Helical" evidence="7">
    <location>
        <begin position="211"/>
        <end position="231"/>
    </location>
</feature>
<dbReference type="PANTHER" id="PTHR33048:SF155">
    <property type="entry name" value="INTEGRAL MEMBRANE PROTEIN"/>
    <property type="match status" value="1"/>
</dbReference>
<dbReference type="Proteomes" id="UP001150904">
    <property type="component" value="Unassembled WGS sequence"/>
</dbReference>
<evidence type="ECO:0000256" key="5">
    <source>
        <dbReference type="ARBA" id="ARBA00038359"/>
    </source>
</evidence>